<evidence type="ECO:0000256" key="1">
    <source>
        <dbReference type="ARBA" id="ARBA00022729"/>
    </source>
</evidence>
<dbReference type="SUPFAM" id="SSF56300">
    <property type="entry name" value="Metallo-dependent phosphatases"/>
    <property type="match status" value="1"/>
</dbReference>
<gene>
    <name evidence="4" type="ORF">SAMN04488563_2386</name>
</gene>
<dbReference type="PANTHER" id="PTHR22953:SF153">
    <property type="entry name" value="PURPLE ACID PHOSPHATASE"/>
    <property type="match status" value="1"/>
</dbReference>
<accession>A0A1H2J804</accession>
<feature type="region of interest" description="Disordered" evidence="2">
    <location>
        <begin position="1"/>
        <end position="20"/>
    </location>
</feature>
<protein>
    <submittedName>
        <fullName evidence="4">Calcineurin-like phosphoesterase</fullName>
    </submittedName>
</protein>
<dbReference type="InterPro" id="IPR029052">
    <property type="entry name" value="Metallo-depent_PP-like"/>
</dbReference>
<organism evidence="4 5">
    <name type="scientific">Jiangella alkaliphila</name>
    <dbReference type="NCBI Taxonomy" id="419479"/>
    <lineage>
        <taxon>Bacteria</taxon>
        <taxon>Bacillati</taxon>
        <taxon>Actinomycetota</taxon>
        <taxon>Actinomycetes</taxon>
        <taxon>Jiangellales</taxon>
        <taxon>Jiangellaceae</taxon>
        <taxon>Jiangella</taxon>
    </lineage>
</organism>
<feature type="domain" description="Calcineurin-like phosphoesterase" evidence="3">
    <location>
        <begin position="212"/>
        <end position="403"/>
    </location>
</feature>
<dbReference type="STRING" id="419479.SAMN04488563_2386"/>
<dbReference type="Proteomes" id="UP000182977">
    <property type="component" value="Chromosome I"/>
</dbReference>
<dbReference type="PANTHER" id="PTHR22953">
    <property type="entry name" value="ACID PHOSPHATASE RELATED"/>
    <property type="match status" value="1"/>
</dbReference>
<dbReference type="InterPro" id="IPR039331">
    <property type="entry name" value="PAPs-like"/>
</dbReference>
<evidence type="ECO:0000256" key="2">
    <source>
        <dbReference type="SAM" id="MobiDB-lite"/>
    </source>
</evidence>
<evidence type="ECO:0000259" key="3">
    <source>
        <dbReference type="Pfam" id="PF00149"/>
    </source>
</evidence>
<dbReference type="Gene3D" id="3.60.21.10">
    <property type="match status" value="1"/>
</dbReference>
<dbReference type="RefSeq" id="WP_046768561.1">
    <property type="nucleotide sequence ID" value="NZ_KQ061226.1"/>
</dbReference>
<reference evidence="5" key="1">
    <citation type="submission" date="2016-10" db="EMBL/GenBank/DDBJ databases">
        <authorList>
            <person name="Varghese N."/>
            <person name="Submissions S."/>
        </authorList>
    </citation>
    <scope>NUCLEOTIDE SEQUENCE [LARGE SCALE GENOMIC DNA]</scope>
    <source>
        <strain evidence="5">DSM 45079</strain>
    </source>
</reference>
<keyword evidence="1" id="KW-0732">Signal</keyword>
<proteinExistence type="predicted"/>
<dbReference type="Pfam" id="PF00149">
    <property type="entry name" value="Metallophos"/>
    <property type="match status" value="1"/>
</dbReference>
<keyword evidence="5" id="KW-1185">Reference proteome</keyword>
<dbReference type="GO" id="GO:0003993">
    <property type="term" value="F:acid phosphatase activity"/>
    <property type="evidence" value="ECO:0007669"/>
    <property type="project" value="InterPro"/>
</dbReference>
<dbReference type="AlphaFoldDB" id="A0A1H2J804"/>
<evidence type="ECO:0000313" key="5">
    <source>
        <dbReference type="Proteomes" id="UP000182977"/>
    </source>
</evidence>
<dbReference type="EMBL" id="LT629791">
    <property type="protein sequence ID" value="SDU52306.1"/>
    <property type="molecule type" value="Genomic_DNA"/>
</dbReference>
<dbReference type="OrthoDB" id="9804511at2"/>
<sequence length="1168" mass="120154">MAYGDTVALPPVSATDESGEQPAVTYEVWDDNGLVPVEGGAFTVRGFSDHVVVVKATDAAGNVGAQLLRLQVGQDGADPAGVFQFFGSVATVGAEAGTAGLSVSTDATVGTVYAQVRPVGHRIWRSAPVLTSTGDTTYELNTIGKPGGVYQDTVTGQPLRSHEFELTGLRDTTRYEYRFGIAVDGEAPSALDEAAWSDVRGSFVAGGGQNRPIYLLGDLAAASRSPEELGLFRGALDAVRAQVPGGDTVVQTGDLVASGVHREHWEDVFDHVYAGLDLQVAPVVGDAESDGDLEYNLVSPDRNAITSSMYALPGGGPIGETAYSFDRGDVHVAVLNTAQDLEAQLDWLVDDIHAADRPWNVVVGHEAFFGSAGADGPGQSERRQEVAALFERLGVDVYAGGHDDVYARTEVGGTTFVTLGPAGPSFGAATEKPWADVVDDEDTQMGTALRVTRRGLELSTYTVGGRLVDQTVLTRPSGTWDVSHAALDGGVLDGVGLISHPGAPRSVSVEAVRYDAAGEQVLDSRLVEVDLDERGAEQWVAFEPELTAGAHDTVKVHFWDGPGKDEELRPALVLQEGLAGSGTADDPYLLDSADDLGKVETDPDASYRLTADVDLTGLAVERIAEFSGDLDGAGHTLTGLTSTTGGLIGVNEGTVRDLAIVGADVATATARGGILADTNAGTVERVYTTGLVTAGSRAGGIVGDNAGVLRDAYSTARVQSYGTEAGGAVGVALAGSTTERVYAGGPVGASTRNTGGVAGYGYTGTVLRDSIALNPTVTAPDYAHRVLGRVLAGNTATLENNWASEGVVATKQTVLDPPAATNLAGATATVAQTQDPAFYRDTLGWDLDAVWTWSAEGRRPVLRAVPEDVPPGTGEPGTPSLPQDDDGAYLVSSVADLGQLTAFPAQRFRLAADLDLSGRPGLTVARTGFTGELDGAGHRLTGFTSPSGGLFPLVAAGGRVHSVSVDGAAVETAAANVGILVNTSHGVVERVTTSGLIVGGSTVGGVVGYSYGQLRDSYSTADVYAVDTRQAGGVAGITGVGSLTERVYATGHVEVVGDANAGGISGYAYTGTTLRDSMALNSRVVATGYAHRVVARVLAGNTATLAGNAASEAVVAGTQSVPATGPDTLNGATRTAAEAASQATYEAMGWDFATVWTFDATKGRPVLR</sequence>
<evidence type="ECO:0000313" key="4">
    <source>
        <dbReference type="EMBL" id="SDU52306.1"/>
    </source>
</evidence>
<name>A0A1H2J804_9ACTN</name>
<dbReference type="Gene3D" id="2.160.20.110">
    <property type="match status" value="2"/>
</dbReference>
<dbReference type="InterPro" id="IPR004843">
    <property type="entry name" value="Calcineurin-like_PHP"/>
</dbReference>